<feature type="domain" description="Rad60/SUMO-like" evidence="2">
    <location>
        <begin position="404"/>
        <end position="477"/>
    </location>
</feature>
<feature type="compositionally biased region" description="Basic and acidic residues" evidence="1">
    <location>
        <begin position="54"/>
        <end position="70"/>
    </location>
</feature>
<dbReference type="InParanoid" id="B5RUT1"/>
<dbReference type="InterPro" id="IPR022617">
    <property type="entry name" value="Rad60/SUMO-like_dom"/>
</dbReference>
<feature type="compositionally biased region" description="Polar residues" evidence="1">
    <location>
        <begin position="1"/>
        <end position="25"/>
    </location>
</feature>
<evidence type="ECO:0000256" key="1">
    <source>
        <dbReference type="SAM" id="MobiDB-lite"/>
    </source>
</evidence>
<dbReference type="KEGG" id="dha:DEHA2G14652g"/>
<dbReference type="RefSeq" id="XP_002770641.1">
    <property type="nucleotide sequence ID" value="XM_002770595.1"/>
</dbReference>
<dbReference type="Proteomes" id="UP000000599">
    <property type="component" value="Chromosome G"/>
</dbReference>
<dbReference type="HOGENOM" id="CLU_615376_0_0_1"/>
<dbReference type="Pfam" id="PF11976">
    <property type="entry name" value="Rad60-SLD"/>
    <property type="match status" value="1"/>
</dbReference>
<dbReference type="EMBL" id="CR382139">
    <property type="protein sequence ID" value="CAR65975.1"/>
    <property type="molecule type" value="Genomic_DNA"/>
</dbReference>
<sequence>MQSDTADCTSEYYTSNEIIDENSSPIHIEVASTDENDIKEDRNGASRRSSQIKQEVKKEAKREVIPEEGAKKRKNDILDDFFALGEPGIKKKKKKSKKLKHAHRDATDEDITINTALNIQHVTDPVDEDVYLDIEEITGSKTRTPNRKEKALPNRMGSVTPPPVFDKQALLAKHMKSERSSEANSFDIEDDDDDLEILQQPSYRRSHTPSGSQSGNIGYQFTDENESKRNYILKVTSKLVDGTDIDSTFRTKGTNRFSKTLDSIISYFLRVQKGVEYTSDDVSVIWIDGRMEIKPFFKPSTLRVQPVTLNGAKKSPRASTYLYCLLIPKSNLETFTSTYSEFETSASSLKKITDLTDEIEQIDEQEHDDTSMYDASDIGETKSISSRPIVIDLDEEDNESYFVIGLKGKDNKRIEVQVSPATQIRKLLSYFLKTKGIKESEVNMKTVKLIFDDEELNLDDVVGDTELEEDFEVQVVI</sequence>
<dbReference type="STRING" id="284592.B5RUT1"/>
<accession>B5RUT1</accession>
<dbReference type="SUPFAM" id="SSF54236">
    <property type="entry name" value="Ubiquitin-like"/>
    <property type="match status" value="1"/>
</dbReference>
<protein>
    <submittedName>
        <fullName evidence="3">DEHA2G14652p</fullName>
    </submittedName>
</protein>
<feature type="region of interest" description="Disordered" evidence="1">
    <location>
        <begin position="143"/>
        <end position="163"/>
    </location>
</feature>
<keyword evidence="4" id="KW-1185">Reference proteome</keyword>
<dbReference type="VEuPathDB" id="FungiDB:DEHA2G14652g"/>
<proteinExistence type="predicted"/>
<dbReference type="GeneID" id="8999216"/>
<gene>
    <name evidence="3" type="ordered locus">DEHA2G14652g</name>
</gene>
<evidence type="ECO:0000313" key="4">
    <source>
        <dbReference type="Proteomes" id="UP000000599"/>
    </source>
</evidence>
<feature type="region of interest" description="Disordered" evidence="1">
    <location>
        <begin position="1"/>
        <end position="70"/>
    </location>
</feature>
<dbReference type="InterPro" id="IPR029071">
    <property type="entry name" value="Ubiquitin-like_domsf"/>
</dbReference>
<evidence type="ECO:0000313" key="3">
    <source>
        <dbReference type="EMBL" id="CAR65975.1"/>
    </source>
</evidence>
<organism evidence="3 4">
    <name type="scientific">Debaryomyces hansenii (strain ATCC 36239 / CBS 767 / BCRC 21394 / JCM 1990 / NBRC 0083 / IGC 2968)</name>
    <name type="common">Yeast</name>
    <name type="synonym">Torulaspora hansenii</name>
    <dbReference type="NCBI Taxonomy" id="284592"/>
    <lineage>
        <taxon>Eukaryota</taxon>
        <taxon>Fungi</taxon>
        <taxon>Dikarya</taxon>
        <taxon>Ascomycota</taxon>
        <taxon>Saccharomycotina</taxon>
        <taxon>Pichiomycetes</taxon>
        <taxon>Debaryomycetaceae</taxon>
        <taxon>Debaryomyces</taxon>
    </lineage>
</organism>
<evidence type="ECO:0000259" key="2">
    <source>
        <dbReference type="Pfam" id="PF11976"/>
    </source>
</evidence>
<name>B5RUT1_DEBHA</name>
<reference evidence="3 4" key="1">
    <citation type="journal article" date="2004" name="Nature">
        <title>Genome evolution in yeasts.</title>
        <authorList>
            <consortium name="Genolevures"/>
            <person name="Dujon B."/>
            <person name="Sherman D."/>
            <person name="Fischer G."/>
            <person name="Durrens P."/>
            <person name="Casaregola S."/>
            <person name="Lafontaine I."/>
            <person name="de Montigny J."/>
            <person name="Marck C."/>
            <person name="Neuveglise C."/>
            <person name="Talla E."/>
            <person name="Goffard N."/>
            <person name="Frangeul L."/>
            <person name="Aigle M."/>
            <person name="Anthouard V."/>
            <person name="Babour A."/>
            <person name="Barbe V."/>
            <person name="Barnay S."/>
            <person name="Blanchin S."/>
            <person name="Beckerich J.M."/>
            <person name="Beyne E."/>
            <person name="Bleykasten C."/>
            <person name="Boisrame A."/>
            <person name="Boyer J."/>
            <person name="Cattolico L."/>
            <person name="Confanioleri F."/>
            <person name="de Daruvar A."/>
            <person name="Despons L."/>
            <person name="Fabre E."/>
            <person name="Fairhead C."/>
            <person name="Ferry-Dumazet H."/>
            <person name="Groppi A."/>
            <person name="Hantraye F."/>
            <person name="Hennequin C."/>
            <person name="Jauniaux N."/>
            <person name="Joyet P."/>
            <person name="Kachouri R."/>
            <person name="Kerrest A."/>
            <person name="Koszul R."/>
            <person name="Lemaire M."/>
            <person name="Lesur I."/>
            <person name="Ma L."/>
            <person name="Muller H."/>
            <person name="Nicaud J.M."/>
            <person name="Nikolski M."/>
            <person name="Oztas S."/>
            <person name="Ozier-Kalogeropoulos O."/>
            <person name="Pellenz S."/>
            <person name="Potier S."/>
            <person name="Richard G.F."/>
            <person name="Straub M.L."/>
            <person name="Suleau A."/>
            <person name="Swennene D."/>
            <person name="Tekaia F."/>
            <person name="Wesolowski-Louvel M."/>
            <person name="Westhof E."/>
            <person name="Wirth B."/>
            <person name="Zeniou-Meyer M."/>
            <person name="Zivanovic I."/>
            <person name="Bolotin-Fukuhara M."/>
            <person name="Thierry A."/>
            <person name="Bouchier C."/>
            <person name="Caudron B."/>
            <person name="Scarpelli C."/>
            <person name="Gaillardin C."/>
            <person name="Weissenbach J."/>
            <person name="Wincker P."/>
            <person name="Souciet J.L."/>
        </authorList>
    </citation>
    <scope>NUCLEOTIDE SEQUENCE [LARGE SCALE GENOMIC DNA]</scope>
    <source>
        <strain evidence="4">ATCC 36239 / CBS 767 / BCRC 21394 / JCM 1990 / NBRC 0083 / IGC 2968</strain>
    </source>
</reference>
<dbReference type="FunCoup" id="B5RUT1">
    <property type="interactions" value="37"/>
</dbReference>
<dbReference type="Gene3D" id="3.10.20.90">
    <property type="entry name" value="Phosphatidylinositol 3-kinase Catalytic Subunit, Chain A, domain 1"/>
    <property type="match status" value="1"/>
</dbReference>
<dbReference type="OrthoDB" id="3365399at2759"/>
<dbReference type="OMA" id="MHIYPEL"/>
<dbReference type="AlphaFoldDB" id="B5RUT1"/>
<dbReference type="eggNOG" id="ENOG502QS09">
    <property type="taxonomic scope" value="Eukaryota"/>
</dbReference>